<evidence type="ECO:0000313" key="2">
    <source>
        <dbReference type="EMBL" id="AXG73525.1"/>
    </source>
</evidence>
<feature type="transmembrane region" description="Helical" evidence="1">
    <location>
        <begin position="101"/>
        <end position="119"/>
    </location>
</feature>
<keyword evidence="1" id="KW-0472">Membrane</keyword>
<evidence type="ECO:0000313" key="3">
    <source>
        <dbReference type="Proteomes" id="UP000253951"/>
    </source>
</evidence>
<organism evidence="2 3">
    <name type="scientific">Flavobacterium arcticum</name>
    <dbReference type="NCBI Taxonomy" id="1784713"/>
    <lineage>
        <taxon>Bacteria</taxon>
        <taxon>Pseudomonadati</taxon>
        <taxon>Bacteroidota</taxon>
        <taxon>Flavobacteriia</taxon>
        <taxon>Flavobacteriales</taxon>
        <taxon>Flavobacteriaceae</taxon>
        <taxon>Flavobacterium</taxon>
    </lineage>
</organism>
<keyword evidence="1" id="KW-1133">Transmembrane helix</keyword>
<dbReference type="AlphaFoldDB" id="A0A345HAB5"/>
<keyword evidence="1" id="KW-0812">Transmembrane</keyword>
<dbReference type="KEGG" id="fat:DVK85_04475"/>
<accession>A0A345HAB5</accession>
<gene>
    <name evidence="2" type="ORF">DVK85_04475</name>
</gene>
<dbReference type="RefSeq" id="WP_114677286.1">
    <property type="nucleotide sequence ID" value="NZ_CP031188.1"/>
</dbReference>
<dbReference type="OrthoDB" id="9869971at2"/>
<evidence type="ECO:0000256" key="1">
    <source>
        <dbReference type="SAM" id="Phobius"/>
    </source>
</evidence>
<proteinExistence type="predicted"/>
<dbReference type="EMBL" id="CP031188">
    <property type="protein sequence ID" value="AXG73525.1"/>
    <property type="molecule type" value="Genomic_DNA"/>
</dbReference>
<name>A0A345HAB5_9FLAO</name>
<dbReference type="Proteomes" id="UP000253951">
    <property type="component" value="Chromosome"/>
</dbReference>
<reference evidence="2 3" key="1">
    <citation type="submission" date="2018-07" db="EMBL/GenBank/DDBJ databases">
        <title>Complete genome sequence of Flavobacterium arcticum type strain SM1502T.</title>
        <authorList>
            <person name="Li Y."/>
            <person name="Li D.-D."/>
        </authorList>
    </citation>
    <scope>NUCLEOTIDE SEQUENCE [LARGE SCALE GENOMIC DNA]</scope>
    <source>
        <strain evidence="2 3">SM1502</strain>
    </source>
</reference>
<keyword evidence="3" id="KW-1185">Reference proteome</keyword>
<feature type="transmembrane region" description="Helical" evidence="1">
    <location>
        <begin position="69"/>
        <end position="89"/>
    </location>
</feature>
<protein>
    <submittedName>
        <fullName evidence="2">Uncharacterized protein</fullName>
    </submittedName>
</protein>
<sequence>MKVKISKFQNTGITEADFHFSLEHKLSSIKEQINLESDSFCSYELDRGKSSKDKLVFRNVNHLKMLHKYLVSSYFYVALIAFPVLVVLHESSKGVDSDGNLTSNFIYILISLAFLFGTFKGLKVPYRIVIDNLTISEQNLFTRKVDVLFPKRILTTNVNEIDFVIISSEEQSLFIMENEQFEVIEFLKNYLKKFRFESHL</sequence>